<dbReference type="KEGG" id="maer:DAI18_06975"/>
<reference evidence="1 2" key="1">
    <citation type="submission" date="2018-04" db="EMBL/GenBank/DDBJ databases">
        <title>Denitrifier Microvirgula.</title>
        <authorList>
            <person name="Anderson E."/>
            <person name="Jang J."/>
            <person name="Ishii S."/>
        </authorList>
    </citation>
    <scope>NUCLEOTIDE SEQUENCE [LARGE SCALE GENOMIC DNA]</scope>
    <source>
        <strain evidence="1 2">BE2.4</strain>
    </source>
</reference>
<evidence type="ECO:0000313" key="2">
    <source>
        <dbReference type="Proteomes" id="UP000244173"/>
    </source>
</evidence>
<gene>
    <name evidence="1" type="ORF">DAI18_06975</name>
</gene>
<evidence type="ECO:0000313" key="1">
    <source>
        <dbReference type="EMBL" id="AVY93815.1"/>
    </source>
</evidence>
<organism evidence="1 2">
    <name type="scientific">Microvirgula aerodenitrificans</name>
    <dbReference type="NCBI Taxonomy" id="57480"/>
    <lineage>
        <taxon>Bacteria</taxon>
        <taxon>Pseudomonadati</taxon>
        <taxon>Pseudomonadota</taxon>
        <taxon>Betaproteobacteria</taxon>
        <taxon>Neisseriales</taxon>
        <taxon>Aquaspirillaceae</taxon>
        <taxon>Microvirgula</taxon>
    </lineage>
</organism>
<dbReference type="Proteomes" id="UP000244173">
    <property type="component" value="Chromosome"/>
</dbReference>
<dbReference type="Gene3D" id="1.20.5.420">
    <property type="entry name" value="Immunoglobulin FC, subunit C"/>
    <property type="match status" value="1"/>
</dbReference>
<name>A0A2S0P901_9NEIS</name>
<accession>A0A2S0P901</accession>
<dbReference type="OrthoDB" id="9035464at2"/>
<sequence length="86" mass="9913">MTPCRLTRIEHVLHADRDGTARDRALEKLLAAERLLRQSMRQPDSRENHQAMAAQLDACRSAAQVIERLWRRHHGGQPPWSASHSR</sequence>
<dbReference type="AlphaFoldDB" id="A0A2S0P901"/>
<keyword evidence="2" id="KW-1185">Reference proteome</keyword>
<dbReference type="Pfam" id="PF08988">
    <property type="entry name" value="T3SS_needle_E"/>
    <property type="match status" value="1"/>
</dbReference>
<dbReference type="InterPro" id="IPR012671">
    <property type="entry name" value="T3SS_PscE/YscE"/>
</dbReference>
<proteinExistence type="predicted"/>
<dbReference type="NCBIfam" id="TIGR02501">
    <property type="entry name" value="type_III_yscE"/>
    <property type="match status" value="1"/>
</dbReference>
<dbReference type="EMBL" id="CP028519">
    <property type="protein sequence ID" value="AVY93815.1"/>
    <property type="molecule type" value="Genomic_DNA"/>
</dbReference>
<protein>
    <submittedName>
        <fullName evidence="1">EscE/YscE/SsaE family type III secretion system needle protein co-chaperone</fullName>
    </submittedName>
</protein>
<dbReference type="RefSeq" id="WP_107889004.1">
    <property type="nucleotide sequence ID" value="NZ_CP028519.1"/>
</dbReference>